<comment type="caution">
    <text evidence="2">The sequence shown here is derived from an EMBL/GenBank/DDBJ whole genome shotgun (WGS) entry which is preliminary data.</text>
</comment>
<dbReference type="InterPro" id="IPR004919">
    <property type="entry name" value="GmrSD_N"/>
</dbReference>
<evidence type="ECO:0000313" key="2">
    <source>
        <dbReference type="EMBL" id="MFC4853146.1"/>
    </source>
</evidence>
<dbReference type="PANTHER" id="PTHR39639">
    <property type="entry name" value="CHROMOSOME 16, WHOLE GENOME SHOTGUN SEQUENCE"/>
    <property type="match status" value="1"/>
</dbReference>
<reference evidence="3" key="1">
    <citation type="journal article" date="2019" name="Int. J. Syst. Evol. Microbiol.">
        <title>The Global Catalogue of Microorganisms (GCM) 10K type strain sequencing project: providing services to taxonomists for standard genome sequencing and annotation.</title>
        <authorList>
            <consortium name="The Broad Institute Genomics Platform"/>
            <consortium name="The Broad Institute Genome Sequencing Center for Infectious Disease"/>
            <person name="Wu L."/>
            <person name="Ma J."/>
        </authorList>
    </citation>
    <scope>NUCLEOTIDE SEQUENCE [LARGE SCALE GENOMIC DNA]</scope>
    <source>
        <strain evidence="3">ZS-22-S1</strain>
    </source>
</reference>
<feature type="domain" description="GmrSD restriction endonucleases N-terminal" evidence="1">
    <location>
        <begin position="72"/>
        <end position="206"/>
    </location>
</feature>
<sequence length="377" mass="42852">MAKSDGTDEDMTDDIALTADEVEELIEAEDDVTPVAYMGSDFDVEGLVRRLKRNDIVIPSFGYKGEPIDFAGFQRAFVWTRNQMDRFIESLLLGFPIPGIMLVQQVDNKYLVLDGQQRLRTLAAFYDGVYDGKEFALQNVSLQFKGLTYKTLEPDMRRQLDNTFIQATIVRTDGTAGSREAVYQVFERLNSGGTQLTPHEIRVALYAGPLIDYLNDLNHQPVWREIYGAVSPRLRDQELVLRIIALYVQQGAYYRPLKKYLNDFAEEYRELNNLDGDNVKRLFIAAAAYLAIAGGRDAIRYQSRQVNAALTEALFVALMRRIDESPKSAIEPDIISNWIEDLSGHKNFVPAITRSTASEENVRIRHELAFSAIMRRS</sequence>
<name>A0ABV9RXX7_9PSEU</name>
<dbReference type="Proteomes" id="UP001595859">
    <property type="component" value="Unassembled WGS sequence"/>
</dbReference>
<dbReference type="RefSeq" id="WP_378055123.1">
    <property type="nucleotide sequence ID" value="NZ_JBHSIS010000003.1"/>
</dbReference>
<accession>A0ABV9RXX7</accession>
<organism evidence="2 3">
    <name type="scientific">Actinophytocola glycyrrhizae</name>
    <dbReference type="NCBI Taxonomy" id="2044873"/>
    <lineage>
        <taxon>Bacteria</taxon>
        <taxon>Bacillati</taxon>
        <taxon>Actinomycetota</taxon>
        <taxon>Actinomycetes</taxon>
        <taxon>Pseudonocardiales</taxon>
        <taxon>Pseudonocardiaceae</taxon>
    </lineage>
</organism>
<dbReference type="EMBL" id="JBHSIS010000003">
    <property type="protein sequence ID" value="MFC4853146.1"/>
    <property type="molecule type" value="Genomic_DNA"/>
</dbReference>
<evidence type="ECO:0000259" key="1">
    <source>
        <dbReference type="Pfam" id="PF03235"/>
    </source>
</evidence>
<evidence type="ECO:0000313" key="3">
    <source>
        <dbReference type="Proteomes" id="UP001595859"/>
    </source>
</evidence>
<protein>
    <submittedName>
        <fullName evidence="2">DUF262 domain-containing protein</fullName>
    </submittedName>
</protein>
<dbReference type="Pfam" id="PF03235">
    <property type="entry name" value="GmrSD_N"/>
    <property type="match status" value="1"/>
</dbReference>
<gene>
    <name evidence="2" type="ORF">ACFPCV_06505</name>
</gene>
<keyword evidence="3" id="KW-1185">Reference proteome</keyword>
<dbReference type="PANTHER" id="PTHR39639:SF1">
    <property type="entry name" value="DUF262 DOMAIN-CONTAINING PROTEIN"/>
    <property type="match status" value="1"/>
</dbReference>
<proteinExistence type="predicted"/>